<accession>A0A316U0F3</accession>
<dbReference type="Pfam" id="PF00170">
    <property type="entry name" value="bZIP_1"/>
    <property type="match status" value="1"/>
</dbReference>
<dbReference type="InterPro" id="IPR021755">
    <property type="entry name" value="TF_Aft1_HRA"/>
</dbReference>
<dbReference type="OrthoDB" id="295274at2759"/>
<dbReference type="SMART" id="SM00338">
    <property type="entry name" value="BRLZ"/>
    <property type="match status" value="1"/>
</dbReference>
<dbReference type="STRING" id="1684307.A0A316U0F3"/>
<evidence type="ECO:0000313" key="9">
    <source>
        <dbReference type="Proteomes" id="UP000245942"/>
    </source>
</evidence>
<sequence length="611" mass="62014">MAAAAAAATATKATAQPAQKAARPPARPQPKNARHALEPNPFEQSFSSKPSDSASPPEDSASTAGKAKRQKEEEGGPASSDDAVKQKSGEQKPASSSTTTQDPAAAKAGARSTTTATGAAGAKKDATAGTSTPDKRALPPVASLTSPNQEGGNVYPWGPSSLGSLRAGPLSPAMLTGPQHHLSHLNHFDPSTFRTGFTPDLSNFKTGLTPLGSASGFPPPSPGTAAFLAMVNGNGPQMTPNTFTALTNHASSLMNSGEHTGITPMQSDVRSGQNGSQNQGDFDLAFGRQQQQQAGGAANARQKAQGGKAANGNGASSDTTSQAGKPGQSKLQSNGQTQGGGPQGAAGLFLLSQAHQELSKRDQQQAGQGGPVQQPNGMVQAPQPQPPSSFNGQQGSSAPAANGNASKGTKRKKSSANANASSSGNEGANGSGGKAASSAGPAAAGASAKNAKKAKRGAKSESVEDEINGSDGESGDESKFDGEGGSPGDDEEKRKNFLERNRQAALKCRQRKKAWLQDLQTKVAFYEAENGGLQETVGALRNEVMFLKSQLMQMSQHQHQQAGGMPLMPPGMLGPHSQQGGPGVHAQQYGPPQGARGPSQGASYSPASQAA</sequence>
<feature type="compositionally biased region" description="Low complexity" evidence="6">
    <location>
        <begin position="104"/>
        <end position="132"/>
    </location>
</feature>
<feature type="compositionally biased region" description="Low complexity" evidence="6">
    <location>
        <begin position="1"/>
        <end position="24"/>
    </location>
</feature>
<evidence type="ECO:0000256" key="3">
    <source>
        <dbReference type="ARBA" id="ARBA00023125"/>
    </source>
</evidence>
<feature type="compositionally biased region" description="Low complexity" evidence="6">
    <location>
        <begin position="371"/>
        <end position="380"/>
    </location>
</feature>
<keyword evidence="3" id="KW-0238">DNA-binding</keyword>
<feature type="compositionally biased region" description="Low complexity" evidence="6">
    <location>
        <begin position="395"/>
        <end position="406"/>
    </location>
</feature>
<keyword evidence="4" id="KW-0804">Transcription</keyword>
<dbReference type="AlphaFoldDB" id="A0A316U0F3"/>
<dbReference type="InterPro" id="IPR046347">
    <property type="entry name" value="bZIP_sf"/>
</dbReference>
<evidence type="ECO:0000256" key="5">
    <source>
        <dbReference type="ARBA" id="ARBA00023242"/>
    </source>
</evidence>
<keyword evidence="5" id="KW-0539">Nucleus</keyword>
<dbReference type="CDD" id="cd14687">
    <property type="entry name" value="bZIP_ATF2"/>
    <property type="match status" value="1"/>
</dbReference>
<feature type="compositionally biased region" description="Low complexity" evidence="6">
    <location>
        <begin position="566"/>
        <end position="575"/>
    </location>
</feature>
<organism evidence="8 9">
    <name type="scientific">Pseudomicrostroma glucosiphilum</name>
    <dbReference type="NCBI Taxonomy" id="1684307"/>
    <lineage>
        <taxon>Eukaryota</taxon>
        <taxon>Fungi</taxon>
        <taxon>Dikarya</taxon>
        <taxon>Basidiomycota</taxon>
        <taxon>Ustilaginomycotina</taxon>
        <taxon>Exobasidiomycetes</taxon>
        <taxon>Microstromatales</taxon>
        <taxon>Microstromatales incertae sedis</taxon>
        <taxon>Pseudomicrostroma</taxon>
    </lineage>
</organism>
<dbReference type="GeneID" id="37014902"/>
<dbReference type="InterPro" id="IPR004827">
    <property type="entry name" value="bZIP"/>
</dbReference>
<dbReference type="Gene3D" id="1.20.5.170">
    <property type="match status" value="1"/>
</dbReference>
<feature type="region of interest" description="Disordered" evidence="6">
    <location>
        <begin position="566"/>
        <end position="611"/>
    </location>
</feature>
<dbReference type="PROSITE" id="PS50217">
    <property type="entry name" value="BZIP"/>
    <property type="match status" value="1"/>
</dbReference>
<feature type="compositionally biased region" description="Polar residues" evidence="6">
    <location>
        <begin position="600"/>
        <end position="611"/>
    </location>
</feature>
<evidence type="ECO:0000259" key="7">
    <source>
        <dbReference type="PROSITE" id="PS50217"/>
    </source>
</evidence>
<feature type="region of interest" description="Disordered" evidence="6">
    <location>
        <begin position="1"/>
        <end position="157"/>
    </location>
</feature>
<gene>
    <name evidence="8" type="ORF">BCV69DRAFT_284780</name>
</gene>
<dbReference type="GO" id="GO:0003677">
    <property type="term" value="F:DNA binding"/>
    <property type="evidence" value="ECO:0007669"/>
    <property type="project" value="UniProtKB-KW"/>
</dbReference>
<keyword evidence="2" id="KW-0805">Transcription regulation</keyword>
<dbReference type="SUPFAM" id="SSF57959">
    <property type="entry name" value="Leucine zipper domain"/>
    <property type="match status" value="1"/>
</dbReference>
<feature type="domain" description="BZIP" evidence="7">
    <location>
        <begin position="491"/>
        <end position="554"/>
    </location>
</feature>
<feature type="region of interest" description="Disordered" evidence="6">
    <location>
        <begin position="254"/>
        <end position="498"/>
    </location>
</feature>
<dbReference type="Pfam" id="PF11786">
    <property type="entry name" value="Aft1_HRA"/>
    <property type="match status" value="1"/>
</dbReference>
<dbReference type="InterPro" id="IPR051027">
    <property type="entry name" value="bZIP_transcription_factors"/>
</dbReference>
<dbReference type="FunFam" id="1.20.5.170:FF:000053">
    <property type="entry name" value="BZIP transcription factor AtfA"/>
    <property type="match status" value="1"/>
</dbReference>
<dbReference type="PANTHER" id="PTHR19304">
    <property type="entry name" value="CYCLIC-AMP RESPONSE ELEMENT BINDING PROTEIN"/>
    <property type="match status" value="1"/>
</dbReference>
<evidence type="ECO:0000256" key="4">
    <source>
        <dbReference type="ARBA" id="ARBA00023163"/>
    </source>
</evidence>
<keyword evidence="9" id="KW-1185">Reference proteome</keyword>
<dbReference type="EMBL" id="KZ819334">
    <property type="protein sequence ID" value="PWN18797.1"/>
    <property type="molecule type" value="Genomic_DNA"/>
</dbReference>
<feature type="compositionally biased region" description="Low complexity" evidence="6">
    <location>
        <begin position="415"/>
        <end position="426"/>
    </location>
</feature>
<reference evidence="8 9" key="1">
    <citation type="journal article" date="2018" name="Mol. Biol. Evol.">
        <title>Broad Genomic Sampling Reveals a Smut Pathogenic Ancestry of the Fungal Clade Ustilaginomycotina.</title>
        <authorList>
            <person name="Kijpornyongpan T."/>
            <person name="Mondo S.J."/>
            <person name="Barry K."/>
            <person name="Sandor L."/>
            <person name="Lee J."/>
            <person name="Lipzen A."/>
            <person name="Pangilinan J."/>
            <person name="LaButti K."/>
            <person name="Hainaut M."/>
            <person name="Henrissat B."/>
            <person name="Grigoriev I.V."/>
            <person name="Spatafora J.W."/>
            <person name="Aime M.C."/>
        </authorList>
    </citation>
    <scope>NUCLEOTIDE SEQUENCE [LARGE SCALE GENOMIC DNA]</scope>
    <source>
        <strain evidence="8 9">MCA 4718</strain>
    </source>
</reference>
<evidence type="ECO:0000313" key="8">
    <source>
        <dbReference type="EMBL" id="PWN18797.1"/>
    </source>
</evidence>
<proteinExistence type="predicted"/>
<feature type="compositionally biased region" description="Polar residues" evidence="6">
    <location>
        <begin position="254"/>
        <end position="280"/>
    </location>
</feature>
<dbReference type="GO" id="GO:0005634">
    <property type="term" value="C:nucleus"/>
    <property type="evidence" value="ECO:0007669"/>
    <property type="project" value="UniProtKB-SubCell"/>
</dbReference>
<evidence type="ECO:0000256" key="1">
    <source>
        <dbReference type="ARBA" id="ARBA00004123"/>
    </source>
</evidence>
<feature type="compositionally biased region" description="Low complexity" evidence="6">
    <location>
        <begin position="287"/>
        <end position="315"/>
    </location>
</feature>
<feature type="compositionally biased region" description="Polar residues" evidence="6">
    <location>
        <begin position="316"/>
        <end position="334"/>
    </location>
</feature>
<feature type="compositionally biased region" description="Low complexity" evidence="6">
    <location>
        <begin position="45"/>
        <end position="62"/>
    </location>
</feature>
<feature type="compositionally biased region" description="Polar residues" evidence="6">
    <location>
        <begin position="93"/>
        <end position="102"/>
    </location>
</feature>
<name>A0A316U0F3_9BASI</name>
<protein>
    <recommendedName>
        <fullName evidence="7">BZIP domain-containing protein</fullName>
    </recommendedName>
</protein>
<evidence type="ECO:0000256" key="2">
    <source>
        <dbReference type="ARBA" id="ARBA00023015"/>
    </source>
</evidence>
<dbReference type="RefSeq" id="XP_025345957.1">
    <property type="nucleotide sequence ID" value="XM_025493168.1"/>
</dbReference>
<evidence type="ECO:0000256" key="6">
    <source>
        <dbReference type="SAM" id="MobiDB-lite"/>
    </source>
</evidence>
<dbReference type="GO" id="GO:0003700">
    <property type="term" value="F:DNA-binding transcription factor activity"/>
    <property type="evidence" value="ECO:0007669"/>
    <property type="project" value="InterPro"/>
</dbReference>
<feature type="compositionally biased region" description="Low complexity" evidence="6">
    <location>
        <begin position="434"/>
        <end position="449"/>
    </location>
</feature>
<comment type="subcellular location">
    <subcellularLocation>
        <location evidence="1">Nucleus</location>
    </subcellularLocation>
</comment>
<dbReference type="Proteomes" id="UP000245942">
    <property type="component" value="Unassembled WGS sequence"/>
</dbReference>